<evidence type="ECO:0000313" key="2">
    <source>
        <dbReference type="EMBL" id="PZW46986.1"/>
    </source>
</evidence>
<keyword evidence="3" id="KW-1185">Reference proteome</keyword>
<dbReference type="OrthoDB" id="951557at2"/>
<sequence length="178" mass="19171">MRKVLYILGQLTDGDVDLMANLGRRHEAAAGETLIHMGKPVTSLFILLQGAASVTIAGGREVARIGAGEVLGEMSMIDRRPPSATVTVVEPSVLLAIDRTALDAELARNMGFAARFYRALAVFLSDRVRNTNAQLGFGTPAKGADLDDEEELDESVLDNVHLAGIRFEAIIRRLSKQA</sequence>
<dbReference type="EMBL" id="QKYU01000007">
    <property type="protein sequence ID" value="PZW46986.1"/>
    <property type="molecule type" value="Genomic_DNA"/>
</dbReference>
<dbReference type="GO" id="GO:0003700">
    <property type="term" value="F:DNA-binding transcription factor activity"/>
    <property type="evidence" value="ECO:0007669"/>
    <property type="project" value="TreeGrafter"/>
</dbReference>
<dbReference type="SUPFAM" id="SSF51206">
    <property type="entry name" value="cAMP-binding domain-like"/>
    <property type="match status" value="1"/>
</dbReference>
<dbReference type="CDD" id="cd00038">
    <property type="entry name" value="CAP_ED"/>
    <property type="match status" value="1"/>
</dbReference>
<dbReference type="PROSITE" id="PS50042">
    <property type="entry name" value="CNMP_BINDING_3"/>
    <property type="match status" value="1"/>
</dbReference>
<dbReference type="PANTHER" id="PTHR24567:SF74">
    <property type="entry name" value="HTH-TYPE TRANSCRIPTIONAL REGULATOR ARCR"/>
    <property type="match status" value="1"/>
</dbReference>
<organism evidence="2 3">
    <name type="scientific">Humitalea rosea</name>
    <dbReference type="NCBI Taxonomy" id="990373"/>
    <lineage>
        <taxon>Bacteria</taxon>
        <taxon>Pseudomonadati</taxon>
        <taxon>Pseudomonadota</taxon>
        <taxon>Alphaproteobacteria</taxon>
        <taxon>Acetobacterales</taxon>
        <taxon>Roseomonadaceae</taxon>
        <taxon>Humitalea</taxon>
    </lineage>
</organism>
<dbReference type="InterPro" id="IPR018490">
    <property type="entry name" value="cNMP-bd_dom_sf"/>
</dbReference>
<dbReference type="RefSeq" id="WP_111397591.1">
    <property type="nucleotide sequence ID" value="NZ_QKYU01000007.1"/>
</dbReference>
<reference evidence="2 3" key="1">
    <citation type="submission" date="2018-06" db="EMBL/GenBank/DDBJ databases">
        <title>Genomic Encyclopedia of Archaeal and Bacterial Type Strains, Phase II (KMG-II): from individual species to whole genera.</title>
        <authorList>
            <person name="Goeker M."/>
        </authorList>
    </citation>
    <scope>NUCLEOTIDE SEQUENCE [LARGE SCALE GENOMIC DNA]</scope>
    <source>
        <strain evidence="2 3">DSM 24525</strain>
    </source>
</reference>
<dbReference type="AlphaFoldDB" id="A0A2W7J6S7"/>
<evidence type="ECO:0000259" key="1">
    <source>
        <dbReference type="PROSITE" id="PS50042"/>
    </source>
</evidence>
<dbReference type="GO" id="GO:0005829">
    <property type="term" value="C:cytosol"/>
    <property type="evidence" value="ECO:0007669"/>
    <property type="project" value="TreeGrafter"/>
</dbReference>
<gene>
    <name evidence="2" type="ORF">C8P66_10723</name>
</gene>
<proteinExistence type="predicted"/>
<dbReference type="InterPro" id="IPR014710">
    <property type="entry name" value="RmlC-like_jellyroll"/>
</dbReference>
<accession>A0A2W7J6S7</accession>
<dbReference type="PANTHER" id="PTHR24567">
    <property type="entry name" value="CRP FAMILY TRANSCRIPTIONAL REGULATORY PROTEIN"/>
    <property type="match status" value="1"/>
</dbReference>
<dbReference type="Gene3D" id="2.60.120.10">
    <property type="entry name" value="Jelly Rolls"/>
    <property type="match status" value="1"/>
</dbReference>
<dbReference type="Pfam" id="PF00027">
    <property type="entry name" value="cNMP_binding"/>
    <property type="match status" value="1"/>
</dbReference>
<dbReference type="InterPro" id="IPR000595">
    <property type="entry name" value="cNMP-bd_dom"/>
</dbReference>
<dbReference type="InterPro" id="IPR050397">
    <property type="entry name" value="Env_Response_Regulators"/>
</dbReference>
<protein>
    <submittedName>
        <fullName evidence="2">Cyclic nucleotide-binding domain-containing protein</fullName>
    </submittedName>
</protein>
<evidence type="ECO:0000313" key="3">
    <source>
        <dbReference type="Proteomes" id="UP000249688"/>
    </source>
</evidence>
<comment type="caution">
    <text evidence="2">The sequence shown here is derived from an EMBL/GenBank/DDBJ whole genome shotgun (WGS) entry which is preliminary data.</text>
</comment>
<dbReference type="SMART" id="SM00100">
    <property type="entry name" value="cNMP"/>
    <property type="match status" value="1"/>
</dbReference>
<dbReference type="Proteomes" id="UP000249688">
    <property type="component" value="Unassembled WGS sequence"/>
</dbReference>
<name>A0A2W7J6S7_9PROT</name>
<feature type="domain" description="Cyclic nucleotide-binding" evidence="1">
    <location>
        <begin position="7"/>
        <end position="102"/>
    </location>
</feature>